<dbReference type="Pfam" id="PF08338">
    <property type="entry name" value="DUF1731"/>
    <property type="match status" value="1"/>
</dbReference>
<evidence type="ECO:0008006" key="6">
    <source>
        <dbReference type="Google" id="ProtNLM"/>
    </source>
</evidence>
<feature type="domain" description="NAD-dependent epimerase/dehydratase" evidence="2">
    <location>
        <begin position="182"/>
        <end position="391"/>
    </location>
</feature>
<dbReference type="NCBIfam" id="TIGR01777">
    <property type="entry name" value="yfcH"/>
    <property type="match status" value="1"/>
</dbReference>
<dbReference type="PANTHER" id="PTHR11092:SF0">
    <property type="entry name" value="EPIMERASE FAMILY PROTEIN SDR39U1"/>
    <property type="match status" value="1"/>
</dbReference>
<dbReference type="InterPro" id="IPR013549">
    <property type="entry name" value="DUF1731"/>
</dbReference>
<dbReference type="SUPFAM" id="SSF55961">
    <property type="entry name" value="Bet v1-like"/>
    <property type="match status" value="1"/>
</dbReference>
<dbReference type="Pfam" id="PF01370">
    <property type="entry name" value="Epimerase"/>
    <property type="match status" value="1"/>
</dbReference>
<name>A0A917IXJ2_9MICC</name>
<organism evidence="4 5">
    <name type="scientific">Rothia aerolata</name>
    <dbReference type="NCBI Taxonomy" id="1812262"/>
    <lineage>
        <taxon>Bacteria</taxon>
        <taxon>Bacillati</taxon>
        <taxon>Actinomycetota</taxon>
        <taxon>Actinomycetes</taxon>
        <taxon>Micrococcales</taxon>
        <taxon>Micrococcaceae</taxon>
        <taxon>Rothia</taxon>
    </lineage>
</organism>
<evidence type="ECO:0000313" key="5">
    <source>
        <dbReference type="Proteomes" id="UP000600171"/>
    </source>
</evidence>
<gene>
    <name evidence="4" type="ORF">GCM10007359_21810</name>
</gene>
<dbReference type="InterPro" id="IPR036291">
    <property type="entry name" value="NAD(P)-bd_dom_sf"/>
</dbReference>
<reference evidence="4 5" key="1">
    <citation type="journal article" date="2014" name="Int. J. Syst. Evol. Microbiol.">
        <title>Complete genome sequence of Corynebacterium casei LMG S-19264T (=DSM 44701T), isolated from a smear-ripened cheese.</title>
        <authorList>
            <consortium name="US DOE Joint Genome Institute (JGI-PGF)"/>
            <person name="Walter F."/>
            <person name="Albersmeier A."/>
            <person name="Kalinowski J."/>
            <person name="Ruckert C."/>
        </authorList>
    </citation>
    <scope>NUCLEOTIDE SEQUENCE [LARGE SCALE GENOMIC DNA]</scope>
    <source>
        <strain evidence="4 5">CCM 8669</strain>
    </source>
</reference>
<dbReference type="InterPro" id="IPR001509">
    <property type="entry name" value="Epimerase_deHydtase"/>
</dbReference>
<evidence type="ECO:0000313" key="4">
    <source>
        <dbReference type="EMBL" id="GGH67059.1"/>
    </source>
</evidence>
<evidence type="ECO:0000259" key="2">
    <source>
        <dbReference type="Pfam" id="PF01370"/>
    </source>
</evidence>
<dbReference type="InterPro" id="IPR010099">
    <property type="entry name" value="SDR39U1"/>
</dbReference>
<evidence type="ECO:0000259" key="3">
    <source>
        <dbReference type="Pfam" id="PF08338"/>
    </source>
</evidence>
<dbReference type="EMBL" id="BMDC01000005">
    <property type="protein sequence ID" value="GGH67059.1"/>
    <property type="molecule type" value="Genomic_DNA"/>
</dbReference>
<dbReference type="Gene3D" id="3.30.530.20">
    <property type="match status" value="1"/>
</dbReference>
<accession>A0A917IXJ2</accession>
<dbReference type="RefSeq" id="WP_188360408.1">
    <property type="nucleotide sequence ID" value="NZ_BMDC01000005.1"/>
</dbReference>
<evidence type="ECO:0000256" key="1">
    <source>
        <dbReference type="ARBA" id="ARBA00009353"/>
    </source>
</evidence>
<dbReference type="Proteomes" id="UP000600171">
    <property type="component" value="Unassembled WGS sequence"/>
</dbReference>
<dbReference type="SUPFAM" id="SSF51735">
    <property type="entry name" value="NAD(P)-binding Rossmann-fold domains"/>
    <property type="match status" value="1"/>
</dbReference>
<dbReference type="PANTHER" id="PTHR11092">
    <property type="entry name" value="SUGAR NUCLEOTIDE EPIMERASE RELATED"/>
    <property type="match status" value="1"/>
</dbReference>
<comment type="caution">
    <text evidence="4">The sequence shown here is derived from an EMBL/GenBank/DDBJ whole genome shotgun (WGS) entry which is preliminary data.</text>
</comment>
<keyword evidence="5" id="KW-1185">Reference proteome</keyword>
<dbReference type="AlphaFoldDB" id="A0A917IXJ2"/>
<feature type="domain" description="DUF1731" evidence="3">
    <location>
        <begin position="429"/>
        <end position="476"/>
    </location>
</feature>
<proteinExistence type="inferred from homology"/>
<dbReference type="InterPro" id="IPR023393">
    <property type="entry name" value="START-like_dom_sf"/>
</dbReference>
<protein>
    <recommendedName>
        <fullName evidence="6">TIGR01777 family protein</fullName>
    </recommendedName>
</protein>
<comment type="similarity">
    <text evidence="1">Belongs to the NAD(P)-dependent epimerase/dehydratase family. SDR39U1 subfamily.</text>
</comment>
<sequence length="479" mass="51990">MSIFESSAPVNFPLEQVNTWFRRRGALTRITPHWAGSVIEEAAVAPGSRAKLKSGVPGTRSVITMPWVSEVTRVEETSFTDRQLKGPFKEWEHTHDLLGTAGATVVRDSIRYELLPESEIKAKAKAGEPVRASSLVSMRRFTQRFSGKQVEKHIEAMLAERTRRLEADLAFQQRYAHEPITVVIAGASGTVGRQVQALLTGGGHTVRTLVRREPRTENEFRWNPARGGIDEAAFDGAQAVIHLGGASINTRFSEKNKKRILESRVNSTHLLAQTLAKLAPQGGPQTFICASAIGYYGANRSGELLSEESKPGGDFLAFVCKRWEEVCDPAREAGIRVVNVRTGVVQSALGGALRMQLPLFLSGAGAVLGKGENVQSWISLDDIAGIYVHALFTDTLEGPVNAVAPAPVTAKKLAKTVGKAVGRPVLLRAPKLAPALLLGKDGVEQLVLADQTVSCDKLQESGYEFFETDLLTAMRHELG</sequence>
<dbReference type="Gene3D" id="3.40.50.720">
    <property type="entry name" value="NAD(P)-binding Rossmann-like Domain"/>
    <property type="match status" value="1"/>
</dbReference>